<dbReference type="AlphaFoldDB" id="A0A4Z2J474"/>
<evidence type="ECO:0000256" key="1">
    <source>
        <dbReference type="SAM" id="MobiDB-lite"/>
    </source>
</evidence>
<feature type="compositionally biased region" description="Basic and acidic residues" evidence="1">
    <location>
        <begin position="104"/>
        <end position="114"/>
    </location>
</feature>
<protein>
    <submittedName>
        <fullName evidence="2">Uncharacterized protein</fullName>
    </submittedName>
</protein>
<organism evidence="2 3">
    <name type="scientific">Liparis tanakae</name>
    <name type="common">Tanaka's snailfish</name>
    <dbReference type="NCBI Taxonomy" id="230148"/>
    <lineage>
        <taxon>Eukaryota</taxon>
        <taxon>Metazoa</taxon>
        <taxon>Chordata</taxon>
        <taxon>Craniata</taxon>
        <taxon>Vertebrata</taxon>
        <taxon>Euteleostomi</taxon>
        <taxon>Actinopterygii</taxon>
        <taxon>Neopterygii</taxon>
        <taxon>Teleostei</taxon>
        <taxon>Neoteleostei</taxon>
        <taxon>Acanthomorphata</taxon>
        <taxon>Eupercaria</taxon>
        <taxon>Perciformes</taxon>
        <taxon>Cottioidei</taxon>
        <taxon>Cottales</taxon>
        <taxon>Liparidae</taxon>
        <taxon>Liparis</taxon>
    </lineage>
</organism>
<name>A0A4Z2J474_9TELE</name>
<proteinExistence type="predicted"/>
<dbReference type="EMBL" id="SRLO01000022">
    <property type="protein sequence ID" value="TNN85145.1"/>
    <property type="molecule type" value="Genomic_DNA"/>
</dbReference>
<feature type="region of interest" description="Disordered" evidence="1">
    <location>
        <begin position="88"/>
        <end position="114"/>
    </location>
</feature>
<comment type="caution">
    <text evidence="2">The sequence shown here is derived from an EMBL/GenBank/DDBJ whole genome shotgun (WGS) entry which is preliminary data.</text>
</comment>
<evidence type="ECO:0000313" key="3">
    <source>
        <dbReference type="Proteomes" id="UP000314294"/>
    </source>
</evidence>
<keyword evidence="3" id="KW-1185">Reference proteome</keyword>
<sequence>MRNIRHLVHPKLVKVFRVTVCLSRNNSLREEVPAEERMEGSESSQPDLHIGGIRFDLSLPRAGSHVSQETLPVCARGPLPVSTALEITQESSDSRFTSGGAEEQDMHMENKYAN</sequence>
<gene>
    <name evidence="2" type="ORF">EYF80_004495</name>
</gene>
<dbReference type="Proteomes" id="UP000314294">
    <property type="component" value="Unassembled WGS sequence"/>
</dbReference>
<reference evidence="2 3" key="1">
    <citation type="submission" date="2019-03" db="EMBL/GenBank/DDBJ databases">
        <title>First draft genome of Liparis tanakae, snailfish: a comprehensive survey of snailfish specific genes.</title>
        <authorList>
            <person name="Kim W."/>
            <person name="Song I."/>
            <person name="Jeong J.-H."/>
            <person name="Kim D."/>
            <person name="Kim S."/>
            <person name="Ryu S."/>
            <person name="Song J.Y."/>
            <person name="Lee S.K."/>
        </authorList>
    </citation>
    <scope>NUCLEOTIDE SEQUENCE [LARGE SCALE GENOMIC DNA]</scope>
    <source>
        <tissue evidence="2">Muscle</tissue>
    </source>
</reference>
<evidence type="ECO:0000313" key="2">
    <source>
        <dbReference type="EMBL" id="TNN85145.1"/>
    </source>
</evidence>
<feature type="compositionally biased region" description="Polar residues" evidence="1">
    <location>
        <begin position="88"/>
        <end position="97"/>
    </location>
</feature>
<accession>A0A4Z2J474</accession>